<reference evidence="2 3" key="1">
    <citation type="submission" date="2020-02" db="EMBL/GenBank/DDBJ databases">
        <authorList>
            <person name="Ferguson B K."/>
        </authorList>
    </citation>
    <scope>NUCLEOTIDE SEQUENCE [LARGE SCALE GENOMIC DNA]</scope>
</reference>
<sequence length="98" mass="11455">MPLILVRSPFTAVRRRLRRPTGSSAARVRDQETSASSNRWMVVRNAKIQRHVGNSLFATDLHLQRRTVPEAAPFRRPRSRLGVSQRRRRQKEFRPPSQ</sequence>
<feature type="non-terminal residue" evidence="2">
    <location>
        <position position="98"/>
    </location>
</feature>
<name>A0A6H5HGK7_9HEMI</name>
<gene>
    <name evidence="2" type="ORF">NTEN_LOCUS20509</name>
</gene>
<dbReference type="AlphaFoldDB" id="A0A6H5HGK7"/>
<accession>A0A6H5HGK7</accession>
<keyword evidence="3" id="KW-1185">Reference proteome</keyword>
<protein>
    <submittedName>
        <fullName evidence="2">Uncharacterized protein</fullName>
    </submittedName>
</protein>
<dbReference type="EMBL" id="CADCXU010030236">
    <property type="protein sequence ID" value="CAB0016285.1"/>
    <property type="molecule type" value="Genomic_DNA"/>
</dbReference>
<feature type="compositionally biased region" description="Basic residues" evidence="1">
    <location>
        <begin position="75"/>
        <end position="91"/>
    </location>
</feature>
<evidence type="ECO:0000313" key="2">
    <source>
        <dbReference type="EMBL" id="CAB0016285.1"/>
    </source>
</evidence>
<evidence type="ECO:0000256" key="1">
    <source>
        <dbReference type="SAM" id="MobiDB-lite"/>
    </source>
</evidence>
<dbReference type="Proteomes" id="UP000479000">
    <property type="component" value="Unassembled WGS sequence"/>
</dbReference>
<proteinExistence type="predicted"/>
<evidence type="ECO:0000313" key="3">
    <source>
        <dbReference type="Proteomes" id="UP000479000"/>
    </source>
</evidence>
<feature type="region of interest" description="Disordered" evidence="1">
    <location>
        <begin position="67"/>
        <end position="98"/>
    </location>
</feature>
<organism evidence="2 3">
    <name type="scientific">Nesidiocoris tenuis</name>
    <dbReference type="NCBI Taxonomy" id="355587"/>
    <lineage>
        <taxon>Eukaryota</taxon>
        <taxon>Metazoa</taxon>
        <taxon>Ecdysozoa</taxon>
        <taxon>Arthropoda</taxon>
        <taxon>Hexapoda</taxon>
        <taxon>Insecta</taxon>
        <taxon>Pterygota</taxon>
        <taxon>Neoptera</taxon>
        <taxon>Paraneoptera</taxon>
        <taxon>Hemiptera</taxon>
        <taxon>Heteroptera</taxon>
        <taxon>Panheteroptera</taxon>
        <taxon>Cimicomorpha</taxon>
        <taxon>Miridae</taxon>
        <taxon>Dicyphina</taxon>
        <taxon>Nesidiocoris</taxon>
    </lineage>
</organism>
<feature type="region of interest" description="Disordered" evidence="1">
    <location>
        <begin position="16"/>
        <end position="36"/>
    </location>
</feature>